<dbReference type="PRINTS" id="PR00237">
    <property type="entry name" value="GPCRRHODOPSN"/>
</dbReference>
<feature type="domain" description="G-protein coupled receptors family 1 profile" evidence="9">
    <location>
        <begin position="34"/>
        <end position="283"/>
    </location>
</feature>
<keyword evidence="5 8" id="KW-0472">Membrane</keyword>
<dbReference type="Gene3D" id="1.20.1070.10">
    <property type="entry name" value="Rhodopsin 7-helix transmembrane proteins"/>
    <property type="match status" value="1"/>
</dbReference>
<feature type="transmembrane region" description="Helical" evidence="8">
    <location>
        <begin position="138"/>
        <end position="159"/>
    </location>
</feature>
<dbReference type="EMBL" id="CAJOBB010001533">
    <property type="protein sequence ID" value="CAF3870227.1"/>
    <property type="molecule type" value="Genomic_DNA"/>
</dbReference>
<sequence>MSASSQSQILYLNFVTRELNRYIPLVFLILGTIGNVLNILVFTRPALRANPCSIYFISSSIMNFFSLYIGLITPFLALYNLDPTVMFDSLCRIRYYFRFSTITLSTWFILLACVDRYVSSSAHVHIRSWSSVRVAKRIVLIACIICFTLPYTQVFFCYVLTQKKVCTYTNSTCNLLNNIILFVCNSGLPPILMVIISLLTIRNVKQSTRLAHGARRDVQLVRILFIQVSVLVLFAIPVFAQKLYSSATMFTAKSPLTTAIDSLANQISIEISYISNSTTFYVYSITSKKYRKEVSQILLSFYRSIRRNTVQPVELPKTHINELTLKTHRY</sequence>
<evidence type="ECO:0000256" key="4">
    <source>
        <dbReference type="ARBA" id="ARBA00023040"/>
    </source>
</evidence>
<proteinExistence type="predicted"/>
<dbReference type="InterPro" id="IPR017452">
    <property type="entry name" value="GPCR_Rhodpsn_7TM"/>
</dbReference>
<feature type="transmembrane region" description="Helical" evidence="8">
    <location>
        <begin position="96"/>
        <end position="118"/>
    </location>
</feature>
<dbReference type="AlphaFoldDB" id="A0A813N1F1"/>
<name>A0A813N1F1_9BILA</name>
<evidence type="ECO:0000256" key="5">
    <source>
        <dbReference type="ARBA" id="ARBA00023136"/>
    </source>
</evidence>
<feature type="transmembrane region" description="Helical" evidence="8">
    <location>
        <begin position="22"/>
        <end position="42"/>
    </location>
</feature>
<dbReference type="Proteomes" id="UP000663860">
    <property type="component" value="Unassembled WGS sequence"/>
</dbReference>
<accession>A0A813N1F1</accession>
<dbReference type="Pfam" id="PF00001">
    <property type="entry name" value="7tm_1"/>
    <property type="match status" value="1"/>
</dbReference>
<evidence type="ECO:0000256" key="8">
    <source>
        <dbReference type="SAM" id="Phobius"/>
    </source>
</evidence>
<feature type="transmembrane region" description="Helical" evidence="8">
    <location>
        <begin position="54"/>
        <end position="76"/>
    </location>
</feature>
<keyword evidence="6" id="KW-0675">Receptor</keyword>
<dbReference type="PANTHER" id="PTHR24243">
    <property type="entry name" value="G-PROTEIN COUPLED RECEPTOR"/>
    <property type="match status" value="1"/>
</dbReference>
<evidence type="ECO:0000313" key="12">
    <source>
        <dbReference type="Proteomes" id="UP000663860"/>
    </source>
</evidence>
<feature type="transmembrane region" description="Helical" evidence="8">
    <location>
        <begin position="179"/>
        <end position="199"/>
    </location>
</feature>
<organism evidence="10 12">
    <name type="scientific">Adineta steineri</name>
    <dbReference type="NCBI Taxonomy" id="433720"/>
    <lineage>
        <taxon>Eukaryota</taxon>
        <taxon>Metazoa</taxon>
        <taxon>Spiralia</taxon>
        <taxon>Gnathifera</taxon>
        <taxon>Rotifera</taxon>
        <taxon>Eurotatoria</taxon>
        <taxon>Bdelloidea</taxon>
        <taxon>Adinetida</taxon>
        <taxon>Adinetidae</taxon>
        <taxon>Adineta</taxon>
    </lineage>
</organism>
<dbReference type="PROSITE" id="PS50262">
    <property type="entry name" value="G_PROTEIN_RECEP_F1_2"/>
    <property type="match status" value="1"/>
</dbReference>
<dbReference type="EMBL" id="CAJNOE010000015">
    <property type="protein sequence ID" value="CAF0733217.1"/>
    <property type="molecule type" value="Genomic_DNA"/>
</dbReference>
<comment type="subcellular location">
    <subcellularLocation>
        <location evidence="1">Membrane</location>
        <topology evidence="1">Multi-pass membrane protein</topology>
    </subcellularLocation>
</comment>
<dbReference type="GO" id="GO:0004930">
    <property type="term" value="F:G protein-coupled receptor activity"/>
    <property type="evidence" value="ECO:0007669"/>
    <property type="project" value="UniProtKB-KW"/>
</dbReference>
<evidence type="ECO:0000256" key="1">
    <source>
        <dbReference type="ARBA" id="ARBA00004141"/>
    </source>
</evidence>
<keyword evidence="4" id="KW-0297">G-protein coupled receptor</keyword>
<gene>
    <name evidence="10" type="ORF">IZO911_LOCUS3022</name>
    <name evidence="11" type="ORF">KXQ929_LOCUS21163</name>
</gene>
<protein>
    <recommendedName>
        <fullName evidence="9">G-protein coupled receptors family 1 profile domain-containing protein</fullName>
    </recommendedName>
</protein>
<dbReference type="Proteomes" id="UP000663868">
    <property type="component" value="Unassembled WGS sequence"/>
</dbReference>
<keyword evidence="3 8" id="KW-1133">Transmembrane helix</keyword>
<evidence type="ECO:0000256" key="7">
    <source>
        <dbReference type="ARBA" id="ARBA00023224"/>
    </source>
</evidence>
<feature type="transmembrane region" description="Helical" evidence="8">
    <location>
        <begin position="220"/>
        <end position="240"/>
    </location>
</feature>
<keyword evidence="7" id="KW-0807">Transducer</keyword>
<evidence type="ECO:0000256" key="2">
    <source>
        <dbReference type="ARBA" id="ARBA00022692"/>
    </source>
</evidence>
<evidence type="ECO:0000313" key="11">
    <source>
        <dbReference type="EMBL" id="CAF3870227.1"/>
    </source>
</evidence>
<comment type="caution">
    <text evidence="10">The sequence shown here is derived from an EMBL/GenBank/DDBJ whole genome shotgun (WGS) entry which is preliminary data.</text>
</comment>
<evidence type="ECO:0000313" key="10">
    <source>
        <dbReference type="EMBL" id="CAF0733217.1"/>
    </source>
</evidence>
<evidence type="ECO:0000259" key="9">
    <source>
        <dbReference type="PROSITE" id="PS50262"/>
    </source>
</evidence>
<reference evidence="10" key="1">
    <citation type="submission" date="2021-02" db="EMBL/GenBank/DDBJ databases">
        <authorList>
            <person name="Nowell W R."/>
        </authorList>
    </citation>
    <scope>NUCLEOTIDE SEQUENCE</scope>
</reference>
<evidence type="ECO:0000256" key="3">
    <source>
        <dbReference type="ARBA" id="ARBA00022989"/>
    </source>
</evidence>
<dbReference type="GO" id="GO:0005886">
    <property type="term" value="C:plasma membrane"/>
    <property type="evidence" value="ECO:0007669"/>
    <property type="project" value="TreeGrafter"/>
</dbReference>
<evidence type="ECO:0000256" key="6">
    <source>
        <dbReference type="ARBA" id="ARBA00023170"/>
    </source>
</evidence>
<dbReference type="PANTHER" id="PTHR24243:SF230">
    <property type="entry name" value="G-PROTEIN COUPLED RECEPTORS FAMILY 1 PROFILE DOMAIN-CONTAINING PROTEIN"/>
    <property type="match status" value="1"/>
</dbReference>
<keyword evidence="2 8" id="KW-0812">Transmembrane</keyword>
<dbReference type="InterPro" id="IPR000276">
    <property type="entry name" value="GPCR_Rhodpsn"/>
</dbReference>
<dbReference type="SUPFAM" id="SSF81321">
    <property type="entry name" value="Family A G protein-coupled receptor-like"/>
    <property type="match status" value="1"/>
</dbReference>